<dbReference type="OrthoDB" id="9790710at2"/>
<evidence type="ECO:0000313" key="2">
    <source>
        <dbReference type="EMBL" id="TVM34542.1"/>
    </source>
</evidence>
<reference evidence="2 3" key="1">
    <citation type="submission" date="2018-06" db="EMBL/GenBank/DDBJ databases">
        <title>Complete genome of Desulfovibrio marinus P48SEP.</title>
        <authorList>
            <person name="Crispim J.S."/>
            <person name="Vidigal P.M.P."/>
            <person name="Silva L.C.F."/>
            <person name="Araujo L.C."/>
            <person name="Laguardia C.N."/>
            <person name="Dias R.S."/>
            <person name="Sousa M.P."/>
            <person name="Paula S.O."/>
            <person name="Silva C."/>
        </authorList>
    </citation>
    <scope>NUCLEOTIDE SEQUENCE [LARGE SCALE GENOMIC DNA]</scope>
    <source>
        <strain evidence="2 3">P48SEP</strain>
    </source>
</reference>
<dbReference type="SUPFAM" id="SSF53756">
    <property type="entry name" value="UDP-Glycosyltransferase/glycogen phosphorylase"/>
    <property type="match status" value="1"/>
</dbReference>
<sequence length="378" mass="40811">MVAVMQIRMSVSVIHHTLLELRGGASRVASILNDELAAMGVESSHSFEVAESRDGEAGLLSRPWPARLEEAIAAGSVVHVHSTSQWHELLAFLAARQARTVITLHDFQLVAGGCVAPVECDISAGRCPDPCPRGYPDPEGERKLRKRLVGNLDPVIASPSEWLRRQAASSLERKVVLVPNGVPWPQTMPDAAAKSAAKKALGIAQAARTVLFVAHGGRRAAYKAGHEWDFIWRLIKEQVPGAVGIMAGGKSMERDGDLLRLPYLEPEHLARVLTAADVLCYPTLADNHPLAVLEAMAHGAAVAASAVGGVKEQVADGVNGLLAPPEEWETLATHTAELLARPPRCRELSRTAFEQGAKRFNARRMAEDYRTLYGRVLG</sequence>
<comment type="caution">
    <text evidence="2">The sequence shown here is derived from an EMBL/GenBank/DDBJ whole genome shotgun (WGS) entry which is preliminary data.</text>
</comment>
<proteinExistence type="predicted"/>
<dbReference type="PANTHER" id="PTHR12526">
    <property type="entry name" value="GLYCOSYLTRANSFERASE"/>
    <property type="match status" value="1"/>
</dbReference>
<dbReference type="InterPro" id="IPR001296">
    <property type="entry name" value="Glyco_trans_1"/>
</dbReference>
<dbReference type="Gene3D" id="3.40.50.2000">
    <property type="entry name" value="Glycogen Phosphorylase B"/>
    <property type="match status" value="2"/>
</dbReference>
<keyword evidence="2" id="KW-0808">Transferase</keyword>
<dbReference type="AlphaFoldDB" id="A0A6P1ZIZ6"/>
<feature type="domain" description="Glycosyl transferase family 1" evidence="1">
    <location>
        <begin position="262"/>
        <end position="353"/>
    </location>
</feature>
<dbReference type="EMBL" id="QMIF01000004">
    <property type="protein sequence ID" value="TVM34542.1"/>
    <property type="molecule type" value="Genomic_DNA"/>
</dbReference>
<evidence type="ECO:0000313" key="3">
    <source>
        <dbReference type="Proteomes" id="UP000434052"/>
    </source>
</evidence>
<name>A0A6P1ZIZ6_9BACT</name>
<evidence type="ECO:0000259" key="1">
    <source>
        <dbReference type="Pfam" id="PF00534"/>
    </source>
</evidence>
<dbReference type="Proteomes" id="UP000434052">
    <property type="component" value="Unassembled WGS sequence"/>
</dbReference>
<dbReference type="GO" id="GO:0016757">
    <property type="term" value="F:glycosyltransferase activity"/>
    <property type="evidence" value="ECO:0007669"/>
    <property type="project" value="InterPro"/>
</dbReference>
<protein>
    <submittedName>
        <fullName evidence="2">Glycosyl transferase group 1</fullName>
    </submittedName>
</protein>
<accession>A0A6P1ZIZ6</accession>
<organism evidence="2 3">
    <name type="scientific">Oceanidesulfovibrio marinus</name>
    <dbReference type="NCBI Taxonomy" id="370038"/>
    <lineage>
        <taxon>Bacteria</taxon>
        <taxon>Pseudomonadati</taxon>
        <taxon>Thermodesulfobacteriota</taxon>
        <taxon>Desulfovibrionia</taxon>
        <taxon>Desulfovibrionales</taxon>
        <taxon>Desulfovibrionaceae</taxon>
        <taxon>Oceanidesulfovibrio</taxon>
    </lineage>
</organism>
<dbReference type="Pfam" id="PF00534">
    <property type="entry name" value="Glycos_transf_1"/>
    <property type="match status" value="1"/>
</dbReference>
<gene>
    <name evidence="2" type="ORF">DQK91_08185</name>
</gene>